<feature type="non-terminal residue" evidence="1">
    <location>
        <position position="254"/>
    </location>
</feature>
<dbReference type="OrthoDB" id="1738629at2759"/>
<evidence type="ECO:0000313" key="1">
    <source>
        <dbReference type="EMBL" id="MBA0655745.1"/>
    </source>
</evidence>
<comment type="caution">
    <text evidence="1">The sequence shown here is derived from an EMBL/GenBank/DDBJ whole genome shotgun (WGS) entry which is preliminary data.</text>
</comment>
<organism evidence="1 2">
    <name type="scientific">Gossypium klotzschianum</name>
    <dbReference type="NCBI Taxonomy" id="34286"/>
    <lineage>
        <taxon>Eukaryota</taxon>
        <taxon>Viridiplantae</taxon>
        <taxon>Streptophyta</taxon>
        <taxon>Embryophyta</taxon>
        <taxon>Tracheophyta</taxon>
        <taxon>Spermatophyta</taxon>
        <taxon>Magnoliopsida</taxon>
        <taxon>eudicotyledons</taxon>
        <taxon>Gunneridae</taxon>
        <taxon>Pentapetalae</taxon>
        <taxon>rosids</taxon>
        <taxon>malvids</taxon>
        <taxon>Malvales</taxon>
        <taxon>Malvaceae</taxon>
        <taxon>Malvoideae</taxon>
        <taxon>Gossypium</taxon>
    </lineage>
</organism>
<gene>
    <name evidence="1" type="ORF">Goklo_008187</name>
</gene>
<dbReference type="AlphaFoldDB" id="A0A7J8UYZ9"/>
<dbReference type="Proteomes" id="UP000593573">
    <property type="component" value="Unassembled WGS sequence"/>
</dbReference>
<reference evidence="1 2" key="1">
    <citation type="journal article" date="2019" name="Genome Biol. Evol.">
        <title>Insights into the evolution of the New World diploid cottons (Gossypium, subgenus Houzingenia) based on genome sequencing.</title>
        <authorList>
            <person name="Grover C.E."/>
            <person name="Arick M.A. 2nd"/>
            <person name="Thrash A."/>
            <person name="Conover J.L."/>
            <person name="Sanders W.S."/>
            <person name="Peterson D.G."/>
            <person name="Frelichowski J.E."/>
            <person name="Scheffler J.A."/>
            <person name="Scheffler B.E."/>
            <person name="Wendel J.F."/>
        </authorList>
    </citation>
    <scope>NUCLEOTIDE SEQUENCE [LARGE SCALE GENOMIC DNA]</scope>
    <source>
        <strain evidence="1">57</strain>
        <tissue evidence="1">Leaf</tissue>
    </source>
</reference>
<proteinExistence type="predicted"/>
<dbReference type="EMBL" id="JABFAB010000008">
    <property type="protein sequence ID" value="MBA0655745.1"/>
    <property type="molecule type" value="Genomic_DNA"/>
</dbReference>
<evidence type="ECO:0008006" key="3">
    <source>
        <dbReference type="Google" id="ProtNLM"/>
    </source>
</evidence>
<accession>A0A7J8UYZ9</accession>
<sequence length="254" mass="29139">PTIDTEVGKVPKPDVQWTTEKERAVNANSKALYVIFYGIDMQEFKCILKCTTLRMYDSETIREFHAKLYDLSNQAFAFGEKGQRSESLKIDELIGSLQTFKLNLDNSKKIKSKGERSIVIQVADEEINKFETPKSTLKNKIKSVAVKEDNEKEKKKRIHCLECLGYGHIQKKCANTLKKKKKVLCASLSFEDTSRNSESNEEQVNNILAFTLSVMSSSEVETDNDSNRGSDREFLNTYKTILSKWEHVCKLRFL</sequence>
<name>A0A7J8UYZ9_9ROSI</name>
<protein>
    <recommendedName>
        <fullName evidence="3">CCHC-type domain-containing protein</fullName>
    </recommendedName>
</protein>
<evidence type="ECO:0000313" key="2">
    <source>
        <dbReference type="Proteomes" id="UP000593573"/>
    </source>
</evidence>
<keyword evidence="2" id="KW-1185">Reference proteome</keyword>